<dbReference type="PIRSF" id="PIRSF005578">
    <property type="entry name" value="TlyA"/>
    <property type="match status" value="1"/>
</dbReference>
<dbReference type="InterPro" id="IPR004538">
    <property type="entry name" value="Hemolysin_A/TlyA"/>
</dbReference>
<dbReference type="GO" id="GO:0003723">
    <property type="term" value="F:RNA binding"/>
    <property type="evidence" value="ECO:0007669"/>
    <property type="project" value="UniProtKB-KW"/>
</dbReference>
<proteinExistence type="inferred from homology"/>
<dbReference type="PROSITE" id="PS50889">
    <property type="entry name" value="S4"/>
    <property type="match status" value="1"/>
</dbReference>
<organism evidence="4">
    <name type="scientific">freshwater metagenome</name>
    <dbReference type="NCBI Taxonomy" id="449393"/>
    <lineage>
        <taxon>unclassified sequences</taxon>
        <taxon>metagenomes</taxon>
        <taxon>ecological metagenomes</taxon>
    </lineage>
</organism>
<dbReference type="SMART" id="SM00363">
    <property type="entry name" value="S4"/>
    <property type="match status" value="1"/>
</dbReference>
<dbReference type="PANTHER" id="PTHR32319:SF0">
    <property type="entry name" value="BACTERIAL HEMOLYSIN-LIKE PROTEIN"/>
    <property type="match status" value="1"/>
</dbReference>
<accession>A0A6J6CFI2</accession>
<keyword evidence="1" id="KW-0694">RNA-binding</keyword>
<dbReference type="Pfam" id="PF01728">
    <property type="entry name" value="FtsJ"/>
    <property type="match status" value="1"/>
</dbReference>
<dbReference type="EMBL" id="CAEZWA010000021">
    <property type="protein sequence ID" value="CAB4639644.1"/>
    <property type="molecule type" value="Genomic_DNA"/>
</dbReference>
<dbReference type="SUPFAM" id="SSF55174">
    <property type="entry name" value="Alpha-L RNA-binding motif"/>
    <property type="match status" value="1"/>
</dbReference>
<evidence type="ECO:0000256" key="2">
    <source>
        <dbReference type="ARBA" id="ARBA00029460"/>
    </source>
</evidence>
<evidence type="ECO:0000259" key="3">
    <source>
        <dbReference type="SMART" id="SM00363"/>
    </source>
</evidence>
<gene>
    <name evidence="4" type="ORF">UFOPK1561_00220</name>
    <name evidence="5" type="ORF">UFOPK2044_00510</name>
    <name evidence="6" type="ORF">UFOPK2165_00204</name>
</gene>
<dbReference type="GO" id="GO:0032259">
    <property type="term" value="P:methylation"/>
    <property type="evidence" value="ECO:0007669"/>
    <property type="project" value="InterPro"/>
</dbReference>
<dbReference type="AlphaFoldDB" id="A0A6J6CFI2"/>
<evidence type="ECO:0000256" key="1">
    <source>
        <dbReference type="ARBA" id="ARBA00022884"/>
    </source>
</evidence>
<evidence type="ECO:0000313" key="4">
    <source>
        <dbReference type="EMBL" id="CAB4550192.1"/>
    </source>
</evidence>
<name>A0A6J6CFI2_9ZZZZ</name>
<dbReference type="EMBL" id="CAEZVO010000054">
    <property type="protein sequence ID" value="CAB4632980.1"/>
    <property type="molecule type" value="Genomic_DNA"/>
</dbReference>
<dbReference type="Gene3D" id="3.10.290.10">
    <property type="entry name" value="RNA-binding S4 domain"/>
    <property type="match status" value="1"/>
</dbReference>
<dbReference type="InterPro" id="IPR002942">
    <property type="entry name" value="S4_RNA-bd"/>
</dbReference>
<comment type="similarity">
    <text evidence="2">Belongs to the TlyA family.</text>
</comment>
<dbReference type="Gene3D" id="3.40.50.150">
    <property type="entry name" value="Vaccinia Virus protein VP39"/>
    <property type="match status" value="1"/>
</dbReference>
<protein>
    <submittedName>
        <fullName evidence="4">Unannotated protein</fullName>
    </submittedName>
</protein>
<dbReference type="InterPro" id="IPR047048">
    <property type="entry name" value="TlyA"/>
</dbReference>
<sequence>MRIDLALVERGLARSRNQASSLVESNRVLVNGKAARKSSQLISAEDKILVLEAVDYVSRAGHKLAKALDVFSEIEVLGKTALDVGASTGGFTDVLLRRGISRVFAIDVGHEQMVEQLFENPKVVCVEGFNARELSPATLSERTGISQSLINIDLVVADLSFISLTLVLAQMLSVAPEAEFVLLVKPQFEVGKQSLSAHGLVNDHNLRAGAIKQVVAEAQELGLGIRGLVRSDLPGTHGNIEYVLWISPKESPNQSKWLDKIESVAKETK</sequence>
<evidence type="ECO:0000313" key="6">
    <source>
        <dbReference type="EMBL" id="CAB4639644.1"/>
    </source>
</evidence>
<reference evidence="4" key="1">
    <citation type="submission" date="2020-05" db="EMBL/GenBank/DDBJ databases">
        <authorList>
            <person name="Chiriac C."/>
            <person name="Salcher M."/>
            <person name="Ghai R."/>
            <person name="Kavagutti S V."/>
        </authorList>
    </citation>
    <scope>NUCLEOTIDE SEQUENCE</scope>
</reference>
<evidence type="ECO:0000313" key="5">
    <source>
        <dbReference type="EMBL" id="CAB4632980.1"/>
    </source>
</evidence>
<dbReference type="GO" id="GO:0008168">
    <property type="term" value="F:methyltransferase activity"/>
    <property type="evidence" value="ECO:0007669"/>
    <property type="project" value="InterPro"/>
</dbReference>
<dbReference type="PANTHER" id="PTHR32319">
    <property type="entry name" value="BACTERIAL HEMOLYSIN-LIKE PROTEIN"/>
    <property type="match status" value="1"/>
</dbReference>
<dbReference type="InterPro" id="IPR036986">
    <property type="entry name" value="S4_RNA-bd_sf"/>
</dbReference>
<feature type="domain" description="RNA-binding S4" evidence="3">
    <location>
        <begin position="1"/>
        <end position="65"/>
    </location>
</feature>
<dbReference type="NCBIfam" id="TIGR00478">
    <property type="entry name" value="tly"/>
    <property type="match status" value="1"/>
</dbReference>
<dbReference type="InterPro" id="IPR002877">
    <property type="entry name" value="RNA_MeTrfase_FtsJ_dom"/>
</dbReference>
<dbReference type="Pfam" id="PF01479">
    <property type="entry name" value="S4"/>
    <property type="match status" value="1"/>
</dbReference>
<dbReference type="EMBL" id="CAEZSZ010000013">
    <property type="protein sequence ID" value="CAB4550192.1"/>
    <property type="molecule type" value="Genomic_DNA"/>
</dbReference>
<dbReference type="CDD" id="cd00165">
    <property type="entry name" value="S4"/>
    <property type="match status" value="1"/>
</dbReference>
<dbReference type="SUPFAM" id="SSF53335">
    <property type="entry name" value="S-adenosyl-L-methionine-dependent methyltransferases"/>
    <property type="match status" value="1"/>
</dbReference>
<dbReference type="InterPro" id="IPR029063">
    <property type="entry name" value="SAM-dependent_MTases_sf"/>
</dbReference>